<dbReference type="InterPro" id="IPR036236">
    <property type="entry name" value="Znf_C2H2_sf"/>
</dbReference>
<evidence type="ECO:0000313" key="15">
    <source>
        <dbReference type="Proteomes" id="UP001151699"/>
    </source>
</evidence>
<feature type="domain" description="C2H2-type" evidence="11">
    <location>
        <begin position="344"/>
        <end position="372"/>
    </location>
</feature>
<dbReference type="Gene3D" id="3.30.160.60">
    <property type="entry name" value="Classic Zinc Finger"/>
    <property type="match status" value="10"/>
</dbReference>
<dbReference type="GO" id="GO:0008270">
    <property type="term" value="F:zinc ion binding"/>
    <property type="evidence" value="ECO:0007669"/>
    <property type="project" value="UniProtKB-UniRule"/>
</dbReference>
<dbReference type="SMART" id="SM00355">
    <property type="entry name" value="ZnF_C2H2"/>
    <property type="match status" value="14"/>
</dbReference>
<keyword evidence="4" id="KW-0677">Repeat</keyword>
<feature type="domain" description="C2H2-type" evidence="11">
    <location>
        <begin position="508"/>
        <end position="530"/>
    </location>
</feature>
<evidence type="ECO:0000259" key="11">
    <source>
        <dbReference type="PROSITE" id="PS50157"/>
    </source>
</evidence>
<feature type="domain" description="C2H2-type" evidence="11">
    <location>
        <begin position="591"/>
        <end position="619"/>
    </location>
</feature>
<dbReference type="OrthoDB" id="8922241at2759"/>
<feature type="compositionally biased region" description="Basic and acidic residues" evidence="10">
    <location>
        <begin position="205"/>
        <end position="215"/>
    </location>
</feature>
<feature type="binding site" evidence="9">
    <location>
        <position position="23"/>
    </location>
    <ligand>
        <name>Zn(2+)</name>
        <dbReference type="ChEBI" id="CHEBI:29105"/>
    </ligand>
</feature>
<evidence type="ECO:0000256" key="3">
    <source>
        <dbReference type="ARBA" id="ARBA00022723"/>
    </source>
</evidence>
<evidence type="ECO:0000256" key="7">
    <source>
        <dbReference type="ARBA" id="ARBA00023242"/>
    </source>
</evidence>
<dbReference type="Pfam" id="PF07776">
    <property type="entry name" value="zf-AD"/>
    <property type="match status" value="1"/>
</dbReference>
<dbReference type="InterPro" id="IPR013087">
    <property type="entry name" value="Znf_C2H2_type"/>
</dbReference>
<protein>
    <submittedName>
        <fullName evidence="14">Zinc finger protein</fullName>
    </submittedName>
</protein>
<feature type="domain" description="C2H2-type" evidence="11">
    <location>
        <begin position="430"/>
        <end position="457"/>
    </location>
</feature>
<keyword evidence="15" id="KW-1185">Reference proteome</keyword>
<feature type="domain" description="ZAD" evidence="13">
    <location>
        <begin position="18"/>
        <end position="93"/>
    </location>
</feature>
<feature type="domain" description="C2H2-type" evidence="11">
    <location>
        <begin position="620"/>
        <end position="647"/>
    </location>
</feature>
<dbReference type="Pfam" id="PF00096">
    <property type="entry name" value="zf-C2H2"/>
    <property type="match status" value="6"/>
</dbReference>
<dbReference type="PROSITE" id="PS50157">
    <property type="entry name" value="ZINC_FINGER_C2H2_2"/>
    <property type="match status" value="12"/>
</dbReference>
<evidence type="ECO:0000256" key="4">
    <source>
        <dbReference type="ARBA" id="ARBA00022737"/>
    </source>
</evidence>
<gene>
    <name evidence="14" type="primary">ZNF835_1</name>
    <name evidence="14" type="ORF">Bhyg_10421</name>
</gene>
<dbReference type="FunFam" id="3.30.160.60:FF:000058">
    <property type="entry name" value="Zinc finger protein 2 homolog"/>
    <property type="match status" value="1"/>
</dbReference>
<name>A0A9Q0MTG3_9DIPT</name>
<dbReference type="PANTHER" id="PTHR24394">
    <property type="entry name" value="ZINC FINGER PROTEIN"/>
    <property type="match status" value="1"/>
</dbReference>
<comment type="subcellular location">
    <subcellularLocation>
        <location evidence="1">Nucleus</location>
    </subcellularLocation>
</comment>
<feature type="region of interest" description="Disordered" evidence="10">
    <location>
        <begin position="192"/>
        <end position="227"/>
    </location>
</feature>
<dbReference type="Proteomes" id="UP001151699">
    <property type="component" value="Chromosome X"/>
</dbReference>
<dbReference type="AlphaFoldDB" id="A0A9Q0MTG3"/>
<evidence type="ECO:0000256" key="1">
    <source>
        <dbReference type="ARBA" id="ARBA00004123"/>
    </source>
</evidence>
<keyword evidence="7" id="KW-0539">Nucleus</keyword>
<dbReference type="PROSITE" id="PS50271">
    <property type="entry name" value="ZF_UBP"/>
    <property type="match status" value="1"/>
</dbReference>
<dbReference type="GO" id="GO:0005634">
    <property type="term" value="C:nucleus"/>
    <property type="evidence" value="ECO:0007669"/>
    <property type="project" value="UniProtKB-SubCell"/>
</dbReference>
<dbReference type="GO" id="GO:0000981">
    <property type="term" value="F:DNA-binding transcription factor activity, RNA polymerase II-specific"/>
    <property type="evidence" value="ECO:0007669"/>
    <property type="project" value="TreeGrafter"/>
</dbReference>
<keyword evidence="5 8" id="KW-0863">Zinc-finger</keyword>
<keyword evidence="6 9" id="KW-0862">Zinc</keyword>
<comment type="caution">
    <text evidence="14">The sequence shown here is derived from an EMBL/GenBank/DDBJ whole genome shotgun (WGS) entry which is preliminary data.</text>
</comment>
<dbReference type="SUPFAM" id="SSF57667">
    <property type="entry name" value="beta-beta-alpha zinc fingers"/>
    <property type="match status" value="7"/>
</dbReference>
<evidence type="ECO:0000259" key="13">
    <source>
        <dbReference type="PROSITE" id="PS51915"/>
    </source>
</evidence>
<evidence type="ECO:0000313" key="14">
    <source>
        <dbReference type="EMBL" id="KAJ6637690.1"/>
    </source>
</evidence>
<dbReference type="InterPro" id="IPR012934">
    <property type="entry name" value="Znf_AD"/>
</dbReference>
<dbReference type="InterPro" id="IPR001607">
    <property type="entry name" value="Znf_UBP"/>
</dbReference>
<dbReference type="PANTHER" id="PTHR24394:SF29">
    <property type="entry name" value="MYONEURIN"/>
    <property type="match status" value="1"/>
</dbReference>
<feature type="domain" description="C2H2-type" evidence="11">
    <location>
        <begin position="373"/>
        <end position="400"/>
    </location>
</feature>
<feature type="domain" description="C2H2-type" evidence="11">
    <location>
        <begin position="402"/>
        <end position="429"/>
    </location>
</feature>
<dbReference type="FunFam" id="3.30.160.60:FF:000624">
    <property type="entry name" value="zinc finger protein 697"/>
    <property type="match status" value="1"/>
</dbReference>
<sequence>MDQYYIRNEHLVLRNTYDLCRFCLCVRLNMRRMKHAELLKSNIPQLYEDATTYKLDINDEYPELICSKCEKNLQLAAKIRKDFLKVDRFWRMFLTNHSKYNPLPFDQLAPIQSPAPILVDNNSKIDQIVSLSHNDVGVQTSETTFSYKSHLITNELPLQEVKGTFTDLHIEEVKIESYEVYEDDVKSEIGDSNIQFGESNQNNFKNDELGEDTKDPAMQNHSRNVNNPDICMKRKSTRRYPKDRNINGVDPIKGEEKSFKCLDQKCDEEFIELSDLHQHSFDAHGTSQMSCDYCLKIFTEKGDLRLHVKTHIEKYCSCCKRHFSTISRWKTHMKENHDGGDKTFKCEICDKTLKNSDSYKKHMTITHSGNQNLVCHICGKTCKNSQYLHVHLRTHTEKEKLFKCSYCDKKFKLKYSKKLHERVHTGERPYMCDTCGFSFTQRGLLLRHKELHNKPKKKKVPRIINKQHGNVKCELCDSVFSNIVNMKSHLTKKHKHVGSTIWEMKLNTTCMKCHKTFTDVEELQAHKKTHLEFVCNICKSRYSNERSLEQHIAKHADKDRPFKCEECGAAYIRKSHLQQHYTGMHTKIRPHICMFCSKAFAQTFQLKTHIKLVHHKEKPYRCKHCERAFSTSVQLNQHMQYHTGNFRYQCIVCEKCFITHQALTKHMRNSKSCRGKLAESQATKKPIPPPEIPLAPPKIQVKLVEVSGIPAMQATTHATTIDSIETSASTVQTISDNSHQTVMSLDQVRSLETLQSIPAISPLITITSLSGITTITSDSTIEAIMPLIGEPKDVDRFY</sequence>
<evidence type="ECO:0000256" key="2">
    <source>
        <dbReference type="ARBA" id="ARBA00006991"/>
    </source>
</evidence>
<proteinExistence type="inferred from homology"/>
<evidence type="ECO:0000256" key="8">
    <source>
        <dbReference type="PROSITE-ProRule" id="PRU00502"/>
    </source>
</evidence>
<feature type="domain" description="C2H2-type" evidence="11">
    <location>
        <begin position="289"/>
        <end position="311"/>
    </location>
</feature>
<feature type="domain" description="C2H2-type" evidence="11">
    <location>
        <begin position="648"/>
        <end position="675"/>
    </location>
</feature>
<dbReference type="PROSITE" id="PS00028">
    <property type="entry name" value="ZINC_FINGER_C2H2_1"/>
    <property type="match status" value="12"/>
</dbReference>
<dbReference type="EMBL" id="WJQU01000003">
    <property type="protein sequence ID" value="KAJ6637690.1"/>
    <property type="molecule type" value="Genomic_DNA"/>
</dbReference>
<reference evidence="14" key="1">
    <citation type="submission" date="2022-07" db="EMBL/GenBank/DDBJ databases">
        <authorList>
            <person name="Trinca V."/>
            <person name="Uliana J.V.C."/>
            <person name="Torres T.T."/>
            <person name="Ward R.J."/>
            <person name="Monesi N."/>
        </authorList>
    </citation>
    <scope>NUCLEOTIDE SEQUENCE</scope>
    <source>
        <strain evidence="14">HSMRA1968</strain>
        <tissue evidence="14">Whole embryos</tissue>
    </source>
</reference>
<feature type="region of interest" description="Disordered" evidence="10">
    <location>
        <begin position="673"/>
        <end position="694"/>
    </location>
</feature>
<evidence type="ECO:0000256" key="5">
    <source>
        <dbReference type="ARBA" id="ARBA00022771"/>
    </source>
</evidence>
<evidence type="ECO:0000256" key="6">
    <source>
        <dbReference type="ARBA" id="ARBA00022833"/>
    </source>
</evidence>
<feature type="domain" description="C2H2-type" evidence="11">
    <location>
        <begin position="533"/>
        <end position="560"/>
    </location>
</feature>
<dbReference type="SUPFAM" id="SSF57716">
    <property type="entry name" value="Glucocorticoid receptor-like (DNA-binding domain)"/>
    <property type="match status" value="1"/>
</dbReference>
<feature type="domain" description="C2H2-type" evidence="11">
    <location>
        <begin position="562"/>
        <end position="590"/>
    </location>
</feature>
<feature type="binding site" evidence="9">
    <location>
        <position position="20"/>
    </location>
    <ligand>
        <name>Zn(2+)</name>
        <dbReference type="ChEBI" id="CHEBI:29105"/>
    </ligand>
</feature>
<feature type="binding site" evidence="9">
    <location>
        <position position="66"/>
    </location>
    <ligand>
        <name>Zn(2+)</name>
        <dbReference type="ChEBI" id="CHEBI:29105"/>
    </ligand>
</feature>
<evidence type="ECO:0000256" key="10">
    <source>
        <dbReference type="SAM" id="MobiDB-lite"/>
    </source>
</evidence>
<feature type="domain" description="UBP-type" evidence="12">
    <location>
        <begin position="380"/>
        <end position="501"/>
    </location>
</feature>
<feature type="domain" description="C2H2-type" evidence="11">
    <location>
        <begin position="259"/>
        <end position="289"/>
    </location>
</feature>
<feature type="compositionally biased region" description="Polar residues" evidence="10">
    <location>
        <begin position="192"/>
        <end position="204"/>
    </location>
</feature>
<feature type="binding site" evidence="9">
    <location>
        <position position="69"/>
    </location>
    <ligand>
        <name>Zn(2+)</name>
        <dbReference type="ChEBI" id="CHEBI:29105"/>
    </ligand>
</feature>
<dbReference type="PROSITE" id="PS51915">
    <property type="entry name" value="ZAD"/>
    <property type="match status" value="1"/>
</dbReference>
<dbReference type="FunFam" id="3.30.160.60:FF:000065">
    <property type="entry name" value="B-cell CLL/lymphoma 6, member B"/>
    <property type="match status" value="1"/>
</dbReference>
<keyword evidence="3 9" id="KW-0479">Metal-binding</keyword>
<dbReference type="SMART" id="SM00868">
    <property type="entry name" value="zf-AD"/>
    <property type="match status" value="2"/>
</dbReference>
<evidence type="ECO:0000256" key="9">
    <source>
        <dbReference type="PROSITE-ProRule" id="PRU01263"/>
    </source>
</evidence>
<accession>A0A9Q0MTG3</accession>
<comment type="similarity">
    <text evidence="2">Belongs to the krueppel C2H2-type zinc-finger protein family.</text>
</comment>
<organism evidence="14 15">
    <name type="scientific">Pseudolycoriella hygida</name>
    <dbReference type="NCBI Taxonomy" id="35572"/>
    <lineage>
        <taxon>Eukaryota</taxon>
        <taxon>Metazoa</taxon>
        <taxon>Ecdysozoa</taxon>
        <taxon>Arthropoda</taxon>
        <taxon>Hexapoda</taxon>
        <taxon>Insecta</taxon>
        <taxon>Pterygota</taxon>
        <taxon>Neoptera</taxon>
        <taxon>Endopterygota</taxon>
        <taxon>Diptera</taxon>
        <taxon>Nematocera</taxon>
        <taxon>Sciaroidea</taxon>
        <taxon>Sciaridae</taxon>
        <taxon>Pseudolycoriella</taxon>
    </lineage>
</organism>
<evidence type="ECO:0000259" key="12">
    <source>
        <dbReference type="PROSITE" id="PS50271"/>
    </source>
</evidence>